<name>A0ABR8R6I6_9BACI</name>
<evidence type="ECO:0000313" key="1">
    <source>
        <dbReference type="EMBL" id="MBD7943272.1"/>
    </source>
</evidence>
<comment type="caution">
    <text evidence="1">The sequence shown here is derived from an EMBL/GenBank/DDBJ whole genome shotgun (WGS) entry which is preliminary data.</text>
</comment>
<protein>
    <submittedName>
        <fullName evidence="1">Uncharacterized protein</fullName>
    </submittedName>
</protein>
<accession>A0ABR8R6I6</accession>
<dbReference type="Proteomes" id="UP000640786">
    <property type="component" value="Unassembled WGS sequence"/>
</dbReference>
<dbReference type="RefSeq" id="WP_191696622.1">
    <property type="nucleotide sequence ID" value="NZ_JACSQO010000001.1"/>
</dbReference>
<sequence>MTNTLLALDKNSLNKINTAFVAPKVIAGGRMVHVGQLINKQGHIK</sequence>
<reference evidence="1 2" key="1">
    <citation type="submission" date="2020-08" db="EMBL/GenBank/DDBJ databases">
        <title>A Genomic Blueprint of the Chicken Gut Microbiome.</title>
        <authorList>
            <person name="Gilroy R."/>
            <person name="Ravi A."/>
            <person name="Getino M."/>
            <person name="Pursley I."/>
            <person name="Horton D.L."/>
            <person name="Alikhan N.-F."/>
            <person name="Baker D."/>
            <person name="Gharbi K."/>
            <person name="Hall N."/>
            <person name="Watson M."/>
            <person name="Adriaenssens E.M."/>
            <person name="Foster-Nyarko E."/>
            <person name="Jarju S."/>
            <person name="Secka A."/>
            <person name="Antonio M."/>
            <person name="Oren A."/>
            <person name="Chaudhuri R."/>
            <person name="La Ragione R.M."/>
            <person name="Hildebrand F."/>
            <person name="Pallen M.J."/>
        </authorList>
    </citation>
    <scope>NUCLEOTIDE SEQUENCE [LARGE SCALE GENOMIC DNA]</scope>
    <source>
        <strain evidence="1 2">Sa2BUA9</strain>
    </source>
</reference>
<gene>
    <name evidence="1" type="ORF">H9650_04000</name>
</gene>
<proteinExistence type="predicted"/>
<evidence type="ECO:0000313" key="2">
    <source>
        <dbReference type="Proteomes" id="UP000640786"/>
    </source>
</evidence>
<organism evidence="1 2">
    <name type="scientific">Psychrobacillus faecigallinarum</name>
    <dbReference type="NCBI Taxonomy" id="2762235"/>
    <lineage>
        <taxon>Bacteria</taxon>
        <taxon>Bacillati</taxon>
        <taxon>Bacillota</taxon>
        <taxon>Bacilli</taxon>
        <taxon>Bacillales</taxon>
        <taxon>Bacillaceae</taxon>
        <taxon>Psychrobacillus</taxon>
    </lineage>
</organism>
<dbReference type="EMBL" id="JACSQO010000001">
    <property type="protein sequence ID" value="MBD7943272.1"/>
    <property type="molecule type" value="Genomic_DNA"/>
</dbReference>
<keyword evidence="2" id="KW-1185">Reference proteome</keyword>